<reference evidence="3" key="1">
    <citation type="submission" date="2022-11" db="UniProtKB">
        <authorList>
            <consortium name="WormBaseParasite"/>
        </authorList>
    </citation>
    <scope>IDENTIFICATION</scope>
</reference>
<organism evidence="2 3">
    <name type="scientific">Romanomermis culicivorax</name>
    <name type="common">Nematode worm</name>
    <dbReference type="NCBI Taxonomy" id="13658"/>
    <lineage>
        <taxon>Eukaryota</taxon>
        <taxon>Metazoa</taxon>
        <taxon>Ecdysozoa</taxon>
        <taxon>Nematoda</taxon>
        <taxon>Enoplea</taxon>
        <taxon>Dorylaimia</taxon>
        <taxon>Mermithida</taxon>
        <taxon>Mermithoidea</taxon>
        <taxon>Mermithidae</taxon>
        <taxon>Romanomermis</taxon>
    </lineage>
</organism>
<evidence type="ECO:0000313" key="3">
    <source>
        <dbReference type="WBParaSite" id="nRc.2.0.1.t11525-RA"/>
    </source>
</evidence>
<accession>A0A915IBH9</accession>
<dbReference type="AlphaFoldDB" id="A0A915IBH9"/>
<dbReference type="SUPFAM" id="SSF63748">
    <property type="entry name" value="Tudor/PWWP/MBT"/>
    <property type="match status" value="1"/>
</dbReference>
<dbReference type="Proteomes" id="UP000887565">
    <property type="component" value="Unplaced"/>
</dbReference>
<name>A0A915IBH9_ROMCU</name>
<sequence length="69" mass="7829">MQSRVEAVRQIMSEFYNSTNSDDYMIPDQLLKPNIICAANVDNTWHRVQIKDVVQKDLYSAIALGNGAQ</sequence>
<evidence type="ECO:0000259" key="1">
    <source>
        <dbReference type="Pfam" id="PF00567"/>
    </source>
</evidence>
<dbReference type="InterPro" id="IPR002999">
    <property type="entry name" value="Tudor"/>
</dbReference>
<proteinExistence type="predicted"/>
<evidence type="ECO:0000313" key="2">
    <source>
        <dbReference type="Proteomes" id="UP000887565"/>
    </source>
</evidence>
<dbReference type="WBParaSite" id="nRc.2.0.1.t11525-RA">
    <property type="protein sequence ID" value="nRc.2.0.1.t11525-RA"/>
    <property type="gene ID" value="nRc.2.0.1.g11525"/>
</dbReference>
<protein>
    <submittedName>
        <fullName evidence="3">Tudor domain-containing protein</fullName>
    </submittedName>
</protein>
<dbReference type="Pfam" id="PF00567">
    <property type="entry name" value="TUDOR"/>
    <property type="match status" value="1"/>
</dbReference>
<feature type="domain" description="Tudor" evidence="1">
    <location>
        <begin position="5"/>
        <end position="59"/>
    </location>
</feature>
<dbReference type="Gene3D" id="2.30.30.140">
    <property type="match status" value="1"/>
</dbReference>
<keyword evidence="2" id="KW-1185">Reference proteome</keyword>